<evidence type="ECO:0000256" key="5">
    <source>
        <dbReference type="SAM" id="SignalP"/>
    </source>
</evidence>
<keyword evidence="8" id="KW-0675">Receptor</keyword>
<dbReference type="Gene3D" id="2.60.40.1120">
    <property type="entry name" value="Carboxypeptidase-like, regulatory domain"/>
    <property type="match status" value="1"/>
</dbReference>
<evidence type="ECO:0000256" key="1">
    <source>
        <dbReference type="ARBA" id="ARBA00022448"/>
    </source>
</evidence>
<evidence type="ECO:0000256" key="4">
    <source>
        <dbReference type="PROSITE-ProRule" id="PRU01360"/>
    </source>
</evidence>
<dbReference type="NCBIfam" id="TIGR04056">
    <property type="entry name" value="OMP_RagA_SusC"/>
    <property type="match status" value="1"/>
</dbReference>
<evidence type="ECO:0000259" key="6">
    <source>
        <dbReference type="Pfam" id="PF07660"/>
    </source>
</evidence>
<proteinExistence type="inferred from homology"/>
<dbReference type="Gene3D" id="2.170.130.10">
    <property type="entry name" value="TonB-dependent receptor, plug domain"/>
    <property type="match status" value="1"/>
</dbReference>
<dbReference type="SUPFAM" id="SSF49464">
    <property type="entry name" value="Carboxypeptidase regulatory domain-like"/>
    <property type="match status" value="1"/>
</dbReference>
<feature type="signal peptide" evidence="5">
    <location>
        <begin position="1"/>
        <end position="31"/>
    </location>
</feature>
<keyword evidence="2 4" id="KW-0472">Membrane</keyword>
<comment type="similarity">
    <text evidence="4">Belongs to the TonB-dependent receptor family.</text>
</comment>
<evidence type="ECO:0000259" key="7">
    <source>
        <dbReference type="Pfam" id="PF07715"/>
    </source>
</evidence>
<evidence type="ECO:0000256" key="3">
    <source>
        <dbReference type="ARBA" id="ARBA00023237"/>
    </source>
</evidence>
<sequence>MIKTHKMYNQLLRIMKLTSLLLLYSSLHVSAASLSQTITLRVESRPLAAILEAIEKQSGYYIIYNDRFVDPTAKVSIHAKNRPLEEVLTTILKPLSLSYFVKDKTIAIVQGETQKKAISVGVLAADIEAPKQQTITGRVTDEQDNPMAGVSVALKTGTGGTTTNGSGNYTLSVPPNTVLVFTSVGYVAQEINVGTRTQVNVQLSILEADLNEVVVVAYGQQKKISVTGAISSVGTSELRKTPSSSLAVALAGRLPGLSSMQRGGGQPGRDDATMYLRGAATLNGQEPLILIDGVPRDNIRTLDATEVESVTVLKDASATAVFGVRGANGVILITTRRGQEGKMELNASLDQSWTSFTREPERITSLEYMNLANEAALNSGAALPYSEETIARYADPLAGLDPNAPNYDEQVQIRNYMYPNHDYYRQLIARNTPQSRVNVNALGGTEKLSYFVNGAFLHQGGNLNTQPESVLGYDPSSHMQRYNFRSNLDYKVSKYVKSFLNIGSYIERVNMPSAGVYGGDTNWMIRDLISQAHSMRPITPGPLTIDGFGVEPGQVVYPAYLDRSPFEVMNRRGYQHEVRSNLNASFGVDVSLASIVKGLSVKGMISYDTRATTIMEARKQERLYLAQVDPVANTLNYAVSRGEETMLGLSKRTDSRYNINMQGSLNYNRTFADKHDVGAMFLGQRDYWESTLAEIPFNVIGVAGRFTYAYDNRYLAEFNVGYNGSEQFAPSSRFGFFPAASVGWVVTNEKFMPTINWLDQLKFRASYGKVGNDRIGNYRFLYMSNTQMATGGPLPSLGRGQTVTQGLLANPNISWEVALKQNYGVDFGLFQSLNVALDYFVENRSDILIGRQSVPTLQGVPLGNIPRVNMGIVNNKGFEIELNYKKTISEKLRINLMANYGRNENIVEFMDEPIRDESYIHRYRQTGYSLGQSWGYKIDYSNGNGMFNSKEELDSYLAETTYGFGSPRLGDFKYMDFNKDGVVDDKDQVPLGFSSIPGETYGFGLSVAYGGFDVSVFFQGVGRYAAAWTANQGVHEYLYGGTYYGYHTSAWTPERYANGEQITYPALSTGNSTNHTNNDFFVVNRSYLRLRNIELAYTLPKKWLQSIGVEALRAYVSGYNLALWDKLPMNHLDPEYIDPLGYPVPKTWNMGLNVTF</sequence>
<dbReference type="PROSITE" id="PS52016">
    <property type="entry name" value="TONB_DEPENDENT_REC_3"/>
    <property type="match status" value="1"/>
</dbReference>
<evidence type="ECO:0000313" key="8">
    <source>
        <dbReference type="EMBL" id="MBE8722000.1"/>
    </source>
</evidence>
<comment type="subcellular location">
    <subcellularLocation>
        <location evidence="4">Cell outer membrane</location>
        <topology evidence="4">Multi-pass membrane protein</topology>
    </subcellularLocation>
</comment>
<dbReference type="InterPro" id="IPR023996">
    <property type="entry name" value="TonB-dep_OMP_SusC/RagA"/>
</dbReference>
<keyword evidence="9" id="KW-1185">Reference proteome</keyword>
<keyword evidence="3 4" id="KW-0998">Cell outer membrane</keyword>
<evidence type="ECO:0000256" key="2">
    <source>
        <dbReference type="ARBA" id="ARBA00023136"/>
    </source>
</evidence>
<reference evidence="8 9" key="1">
    <citation type="submission" date="2018-02" db="EMBL/GenBank/DDBJ databases">
        <title>Sphingobacterium KA21.</title>
        <authorList>
            <person name="Vasarhelyi B.M."/>
            <person name="Deshmukh S."/>
            <person name="Balint B."/>
            <person name="Kukolya J."/>
        </authorList>
    </citation>
    <scope>NUCLEOTIDE SEQUENCE [LARGE SCALE GENOMIC DNA]</scope>
    <source>
        <strain evidence="8 9">Ka21</strain>
    </source>
</reference>
<dbReference type="Pfam" id="PF13715">
    <property type="entry name" value="CarbopepD_reg_2"/>
    <property type="match status" value="1"/>
</dbReference>
<feature type="domain" description="Secretin/TonB short N-terminal" evidence="6">
    <location>
        <begin position="60"/>
        <end position="109"/>
    </location>
</feature>
<keyword evidence="4" id="KW-1134">Transmembrane beta strand</keyword>
<dbReference type="SUPFAM" id="SSF56935">
    <property type="entry name" value="Porins"/>
    <property type="match status" value="1"/>
</dbReference>
<keyword evidence="1 4" id="KW-0813">Transport</keyword>
<dbReference type="InterPro" id="IPR039426">
    <property type="entry name" value="TonB-dep_rcpt-like"/>
</dbReference>
<dbReference type="InterPro" id="IPR023997">
    <property type="entry name" value="TonB-dep_OMP_SusC/RagA_CS"/>
</dbReference>
<name>A0ABR9T9K5_9SPHI</name>
<dbReference type="Pfam" id="PF07715">
    <property type="entry name" value="Plug"/>
    <property type="match status" value="1"/>
</dbReference>
<evidence type="ECO:0000313" key="9">
    <source>
        <dbReference type="Proteomes" id="UP000618319"/>
    </source>
</evidence>
<comment type="caution">
    <text evidence="8">The sequence shown here is derived from an EMBL/GenBank/DDBJ whole genome shotgun (WGS) entry which is preliminary data.</text>
</comment>
<accession>A0ABR9T9K5</accession>
<dbReference type="InterPro" id="IPR011662">
    <property type="entry name" value="Secretin/TonB_short_N"/>
</dbReference>
<feature type="domain" description="TonB-dependent receptor plug" evidence="7">
    <location>
        <begin position="223"/>
        <end position="330"/>
    </location>
</feature>
<feature type="chain" id="PRO_5045479819" evidence="5">
    <location>
        <begin position="32"/>
        <end position="1156"/>
    </location>
</feature>
<protein>
    <submittedName>
        <fullName evidence="8">TonB-dependent receptor</fullName>
    </submittedName>
</protein>
<dbReference type="InterPro" id="IPR037066">
    <property type="entry name" value="Plug_dom_sf"/>
</dbReference>
<dbReference type="InterPro" id="IPR008969">
    <property type="entry name" value="CarboxyPept-like_regulatory"/>
</dbReference>
<keyword evidence="4" id="KW-0812">Transmembrane</keyword>
<dbReference type="Pfam" id="PF07660">
    <property type="entry name" value="STN"/>
    <property type="match status" value="1"/>
</dbReference>
<dbReference type="NCBIfam" id="TIGR04057">
    <property type="entry name" value="SusC_RagA_signa"/>
    <property type="match status" value="1"/>
</dbReference>
<dbReference type="Proteomes" id="UP000618319">
    <property type="component" value="Unassembled WGS sequence"/>
</dbReference>
<dbReference type="EMBL" id="PSKQ01000022">
    <property type="protein sequence ID" value="MBE8722000.1"/>
    <property type="molecule type" value="Genomic_DNA"/>
</dbReference>
<organism evidence="8 9">
    <name type="scientific">Sphingobacterium pedocola</name>
    <dbReference type="NCBI Taxonomy" id="2082722"/>
    <lineage>
        <taxon>Bacteria</taxon>
        <taxon>Pseudomonadati</taxon>
        <taxon>Bacteroidota</taxon>
        <taxon>Sphingobacteriia</taxon>
        <taxon>Sphingobacteriales</taxon>
        <taxon>Sphingobacteriaceae</taxon>
        <taxon>Sphingobacterium</taxon>
    </lineage>
</organism>
<keyword evidence="5" id="KW-0732">Signal</keyword>
<gene>
    <name evidence="8" type="ORF">C4F40_14820</name>
</gene>
<dbReference type="InterPro" id="IPR012910">
    <property type="entry name" value="Plug_dom"/>
</dbReference>